<protein>
    <submittedName>
        <fullName evidence="3">Uncharacterized protein</fullName>
    </submittedName>
</protein>
<evidence type="ECO:0000313" key="2">
    <source>
        <dbReference type="EMBL" id="CAF1462322.1"/>
    </source>
</evidence>
<gene>
    <name evidence="3" type="ORF">EDS130_LOCUS42001</name>
    <name evidence="2" type="ORF">XAT740_LOCUS37506</name>
</gene>
<dbReference type="EMBL" id="CAJNOJ010000586">
    <property type="protein sequence ID" value="CAF1490576.1"/>
    <property type="molecule type" value="Genomic_DNA"/>
</dbReference>
<proteinExistence type="predicted"/>
<reference evidence="3" key="1">
    <citation type="submission" date="2021-02" db="EMBL/GenBank/DDBJ databases">
        <authorList>
            <person name="Nowell W R."/>
        </authorList>
    </citation>
    <scope>NUCLEOTIDE SEQUENCE</scope>
</reference>
<dbReference type="Proteomes" id="UP000663828">
    <property type="component" value="Unassembled WGS sequence"/>
</dbReference>
<evidence type="ECO:0000313" key="4">
    <source>
        <dbReference type="Proteomes" id="UP000663828"/>
    </source>
</evidence>
<dbReference type="EMBL" id="CAJNOR010003949">
    <property type="protein sequence ID" value="CAF1462322.1"/>
    <property type="molecule type" value="Genomic_DNA"/>
</dbReference>
<dbReference type="AlphaFoldDB" id="A0A815SDN9"/>
<evidence type="ECO:0000313" key="5">
    <source>
        <dbReference type="Proteomes" id="UP000663852"/>
    </source>
</evidence>
<dbReference type="Proteomes" id="UP000663852">
    <property type="component" value="Unassembled WGS sequence"/>
</dbReference>
<feature type="region of interest" description="Disordered" evidence="1">
    <location>
        <begin position="292"/>
        <end position="330"/>
    </location>
</feature>
<keyword evidence="4" id="KW-1185">Reference proteome</keyword>
<evidence type="ECO:0000256" key="1">
    <source>
        <dbReference type="SAM" id="MobiDB-lite"/>
    </source>
</evidence>
<organism evidence="3 5">
    <name type="scientific">Adineta ricciae</name>
    <name type="common">Rotifer</name>
    <dbReference type="NCBI Taxonomy" id="249248"/>
    <lineage>
        <taxon>Eukaryota</taxon>
        <taxon>Metazoa</taxon>
        <taxon>Spiralia</taxon>
        <taxon>Gnathifera</taxon>
        <taxon>Rotifera</taxon>
        <taxon>Eurotatoria</taxon>
        <taxon>Bdelloidea</taxon>
        <taxon>Adinetida</taxon>
        <taxon>Adinetidae</taxon>
        <taxon>Adineta</taxon>
    </lineage>
</organism>
<name>A0A815SDN9_ADIRI</name>
<dbReference type="OrthoDB" id="10059056at2759"/>
<evidence type="ECO:0000313" key="3">
    <source>
        <dbReference type="EMBL" id="CAF1490576.1"/>
    </source>
</evidence>
<comment type="caution">
    <text evidence="3">The sequence shown here is derived from an EMBL/GenBank/DDBJ whole genome shotgun (WGS) entry which is preliminary data.</text>
</comment>
<sequence length="330" mass="36408">MSPSKHSRINTTTLPSNILDLRDEAFYDFVRQVSGKRVAELLAFQELNGVDSFLGCQDVTAVLRLQSDQLNELKKHTCIILVDGTIPLLPGLGSSINILTKLLKKNRDEINKRAVRLQSFNSSFLPIASSIPIVHSAAITSPGNPLTHAHLQSASLVADTSTLSVHNPSHASNSVPGEISNRISTNITDWLKKKEHDLNLISTDFQQGIDFHIELNEQRDGIIIRCKCGARSAVSQKQGTLVFSNVFRHFKSGKCSLIIEKQQNPINRQSTANNEVDDGAIDSTLLTTTQWTLPNSQHSGPISMKSTSSKGSRRTRSTSIAPKNKRQRRK</sequence>
<accession>A0A815SDN9</accession>